<dbReference type="PROSITE" id="PS50113">
    <property type="entry name" value="PAC"/>
    <property type="match status" value="1"/>
</dbReference>
<dbReference type="PROSITE" id="PS50883">
    <property type="entry name" value="EAL"/>
    <property type="match status" value="1"/>
</dbReference>
<gene>
    <name evidence="4" type="ORF">FJR45_08060</name>
</gene>
<dbReference type="Gene3D" id="3.20.20.450">
    <property type="entry name" value="EAL domain"/>
    <property type="match status" value="1"/>
</dbReference>
<dbReference type="PANTHER" id="PTHR44757">
    <property type="entry name" value="DIGUANYLATE CYCLASE DGCP"/>
    <property type="match status" value="1"/>
</dbReference>
<dbReference type="SUPFAM" id="SSF141868">
    <property type="entry name" value="EAL domain-like"/>
    <property type="match status" value="1"/>
</dbReference>
<dbReference type="Pfam" id="PF00563">
    <property type="entry name" value="EAL"/>
    <property type="match status" value="1"/>
</dbReference>
<keyword evidence="5" id="KW-1185">Reference proteome</keyword>
<dbReference type="InterPro" id="IPR035919">
    <property type="entry name" value="EAL_sf"/>
</dbReference>
<dbReference type="Pfam" id="PF00990">
    <property type="entry name" value="GGDEF"/>
    <property type="match status" value="1"/>
</dbReference>
<evidence type="ECO:0000259" key="1">
    <source>
        <dbReference type="PROSITE" id="PS50113"/>
    </source>
</evidence>
<accession>A0A7M1B2E7</accession>
<evidence type="ECO:0000313" key="4">
    <source>
        <dbReference type="EMBL" id="QOP43903.1"/>
    </source>
</evidence>
<evidence type="ECO:0000313" key="5">
    <source>
        <dbReference type="Proteomes" id="UP000593719"/>
    </source>
</evidence>
<dbReference type="InterPro" id="IPR013655">
    <property type="entry name" value="PAS_fold_3"/>
</dbReference>
<dbReference type="SMART" id="SM00267">
    <property type="entry name" value="GGDEF"/>
    <property type="match status" value="1"/>
</dbReference>
<dbReference type="Proteomes" id="UP000593719">
    <property type="component" value="Chromosome"/>
</dbReference>
<dbReference type="Gene3D" id="3.30.70.270">
    <property type="match status" value="1"/>
</dbReference>
<dbReference type="Pfam" id="PF08447">
    <property type="entry name" value="PAS_3"/>
    <property type="match status" value="1"/>
</dbReference>
<name>A0A7M1B2E7_9BACT</name>
<dbReference type="InterPro" id="IPR000700">
    <property type="entry name" value="PAS-assoc_C"/>
</dbReference>
<dbReference type="InterPro" id="IPR000014">
    <property type="entry name" value="PAS"/>
</dbReference>
<dbReference type="KEGG" id="ssei:FJR45_08060"/>
<dbReference type="AlphaFoldDB" id="A0A7M1B2E7"/>
<protein>
    <submittedName>
        <fullName evidence="4">EAL domain-containing protein</fullName>
    </submittedName>
</protein>
<dbReference type="InterPro" id="IPR029787">
    <property type="entry name" value="Nucleotide_cyclase"/>
</dbReference>
<evidence type="ECO:0000259" key="2">
    <source>
        <dbReference type="PROSITE" id="PS50883"/>
    </source>
</evidence>
<dbReference type="CDD" id="cd01948">
    <property type="entry name" value="EAL"/>
    <property type="match status" value="1"/>
</dbReference>
<evidence type="ECO:0000259" key="3">
    <source>
        <dbReference type="PROSITE" id="PS50887"/>
    </source>
</evidence>
<dbReference type="PANTHER" id="PTHR44757:SF2">
    <property type="entry name" value="BIOFILM ARCHITECTURE MAINTENANCE PROTEIN MBAA"/>
    <property type="match status" value="1"/>
</dbReference>
<dbReference type="CDD" id="cd01949">
    <property type="entry name" value="GGDEF"/>
    <property type="match status" value="1"/>
</dbReference>
<dbReference type="InterPro" id="IPR000160">
    <property type="entry name" value="GGDEF_dom"/>
</dbReference>
<proteinExistence type="predicted"/>
<dbReference type="InterPro" id="IPR052155">
    <property type="entry name" value="Biofilm_reg_signaling"/>
</dbReference>
<feature type="domain" description="GGDEF" evidence="3">
    <location>
        <begin position="174"/>
        <end position="303"/>
    </location>
</feature>
<dbReference type="SUPFAM" id="SSF55785">
    <property type="entry name" value="PYP-like sensor domain (PAS domain)"/>
    <property type="match status" value="1"/>
</dbReference>
<dbReference type="RefSeq" id="WP_193150089.1">
    <property type="nucleotide sequence ID" value="NZ_CP041235.1"/>
</dbReference>
<dbReference type="EMBL" id="CP041235">
    <property type="protein sequence ID" value="QOP43903.1"/>
    <property type="molecule type" value="Genomic_DNA"/>
</dbReference>
<dbReference type="SMART" id="SM00052">
    <property type="entry name" value="EAL"/>
    <property type="match status" value="1"/>
</dbReference>
<sequence length="560" mass="64460">MPIQDINKNEFKKLFEIAMDVAHVGYWEWDIKTNDVLWSRQKIEIYGEDADNYKPSFEKFLNVIDDETKEIVFKEIEDVLSGKKDFYNLEHKIKLKNGKVVWVHEKAFLVKDKNNKPIKMIGIVYDVTDKILAKEKLDLSNKYAKHLETHDQLTNLLNKKSLFENVDALIAKKEKFSLLFLDIDNFKMFNNTYGHIHGDLILQKSSEILKRLFSEDLLYRYSADEFVLLLDSSYDITQALQSIKLTFMKPFTVSGIQVKINFSIGISEFPKDANSTQNMITDANTALQIAKNMKNGTALFYNSDMGDDIAQQHFVLEELEKSVKNESFIPYYQAKVDSRTKAILSFEALVRMQSNSKVIPPNLFLGIATKNNIINDIDYIMLKKSLHQLRQWHDMGKKVSVSVNFTTGDFNSMRVFKLLEENSDLLQYLTIEVTESELMSLNMQELQSIDALKNLSIKLSLDDFGTGYSSLQYIHKLPLDEIKVDKAFVDKIPGHKKDEDLVRIIKSIADTFNLKCVVEGVETKEQIDFFSNLGIHTIQGYFYSKPVDAKTATKLLVDGL</sequence>
<dbReference type="SUPFAM" id="SSF55073">
    <property type="entry name" value="Nucleotide cyclase"/>
    <property type="match status" value="1"/>
</dbReference>
<dbReference type="NCBIfam" id="TIGR00229">
    <property type="entry name" value="sensory_box"/>
    <property type="match status" value="1"/>
</dbReference>
<reference evidence="4 5" key="1">
    <citation type="submission" date="2019-06" db="EMBL/GenBank/DDBJ databases">
        <title>Sulfurimonas gotlandica sp. nov., a chemoautotrophic and psychrotolerant epsilonproteobacterium isolated from a pelagic redoxcline, and an emended description of the genus Sulfurimonas.</title>
        <authorList>
            <person name="Wang S."/>
            <person name="Jiang L."/>
            <person name="Shao Z."/>
        </authorList>
    </citation>
    <scope>NUCLEOTIDE SEQUENCE [LARGE SCALE GENOMIC DNA]</scope>
    <source>
        <strain evidence="4 5">S2-6</strain>
    </source>
</reference>
<dbReference type="InterPro" id="IPR001633">
    <property type="entry name" value="EAL_dom"/>
</dbReference>
<feature type="domain" description="PAC" evidence="1">
    <location>
        <begin position="87"/>
        <end position="139"/>
    </location>
</feature>
<dbReference type="SMART" id="SM00086">
    <property type="entry name" value="PAC"/>
    <property type="match status" value="2"/>
</dbReference>
<dbReference type="Gene3D" id="2.10.70.100">
    <property type="match status" value="1"/>
</dbReference>
<dbReference type="InterPro" id="IPR001610">
    <property type="entry name" value="PAC"/>
</dbReference>
<feature type="domain" description="EAL" evidence="2">
    <location>
        <begin position="312"/>
        <end position="560"/>
    </location>
</feature>
<dbReference type="InterPro" id="IPR043128">
    <property type="entry name" value="Rev_trsase/Diguanyl_cyclase"/>
</dbReference>
<dbReference type="CDD" id="cd00130">
    <property type="entry name" value="PAS"/>
    <property type="match status" value="1"/>
</dbReference>
<dbReference type="NCBIfam" id="TIGR00254">
    <property type="entry name" value="GGDEF"/>
    <property type="match status" value="1"/>
</dbReference>
<dbReference type="Gene3D" id="3.30.450.20">
    <property type="entry name" value="PAS domain"/>
    <property type="match status" value="1"/>
</dbReference>
<organism evidence="4 5">
    <name type="scientific">Sulfurimonas sediminis</name>
    <dbReference type="NCBI Taxonomy" id="2590020"/>
    <lineage>
        <taxon>Bacteria</taxon>
        <taxon>Pseudomonadati</taxon>
        <taxon>Campylobacterota</taxon>
        <taxon>Epsilonproteobacteria</taxon>
        <taxon>Campylobacterales</taxon>
        <taxon>Sulfurimonadaceae</taxon>
        <taxon>Sulfurimonas</taxon>
    </lineage>
</organism>
<dbReference type="InterPro" id="IPR035965">
    <property type="entry name" value="PAS-like_dom_sf"/>
</dbReference>
<dbReference type="PROSITE" id="PS50887">
    <property type="entry name" value="GGDEF"/>
    <property type="match status" value="1"/>
</dbReference>